<organism evidence="2 3">
    <name type="scientific">Cypionkella aquatica</name>
    <dbReference type="NCBI Taxonomy" id="1756042"/>
    <lineage>
        <taxon>Bacteria</taxon>
        <taxon>Pseudomonadati</taxon>
        <taxon>Pseudomonadota</taxon>
        <taxon>Alphaproteobacteria</taxon>
        <taxon>Rhodobacterales</taxon>
        <taxon>Paracoccaceae</taxon>
        <taxon>Cypionkella</taxon>
    </lineage>
</organism>
<protein>
    <recommendedName>
        <fullName evidence="4">Lipoprotein</fullName>
    </recommendedName>
</protein>
<evidence type="ECO:0008006" key="4">
    <source>
        <dbReference type="Google" id="ProtNLM"/>
    </source>
</evidence>
<feature type="chain" id="PRO_5041466721" description="Lipoprotein" evidence="1">
    <location>
        <begin position="20"/>
        <end position="48"/>
    </location>
</feature>
<proteinExistence type="predicted"/>
<comment type="caution">
    <text evidence="2">The sequence shown here is derived from an EMBL/GenBank/DDBJ whole genome shotgun (WGS) entry which is preliminary data.</text>
</comment>
<dbReference type="Proteomes" id="UP001157355">
    <property type="component" value="Unassembled WGS sequence"/>
</dbReference>
<dbReference type="RefSeq" id="WP_284323645.1">
    <property type="nucleotide sequence ID" value="NZ_BSPP01000002.1"/>
</dbReference>
<evidence type="ECO:0000256" key="1">
    <source>
        <dbReference type="SAM" id="SignalP"/>
    </source>
</evidence>
<sequence length="48" mass="4773">MRLLIAALLLTACSDPFIGAGVGFGPNGATVRPVISGAIGNGRISYSP</sequence>
<evidence type="ECO:0000313" key="2">
    <source>
        <dbReference type="EMBL" id="GLS85426.1"/>
    </source>
</evidence>
<dbReference type="AlphaFoldDB" id="A0AA37TYD5"/>
<dbReference type="EMBL" id="BSPP01000002">
    <property type="protein sequence ID" value="GLS85426.1"/>
    <property type="molecule type" value="Genomic_DNA"/>
</dbReference>
<reference evidence="2 3" key="1">
    <citation type="journal article" date="2014" name="Int. J. Syst. Evol. Microbiol.">
        <title>Complete genome sequence of Corynebacterium casei LMG S-19264T (=DSM 44701T), isolated from a smear-ripened cheese.</title>
        <authorList>
            <consortium name="US DOE Joint Genome Institute (JGI-PGF)"/>
            <person name="Walter F."/>
            <person name="Albersmeier A."/>
            <person name="Kalinowski J."/>
            <person name="Ruckert C."/>
        </authorList>
    </citation>
    <scope>NUCLEOTIDE SEQUENCE [LARGE SCALE GENOMIC DNA]</scope>
    <source>
        <strain evidence="2 3">NBRC 111766</strain>
    </source>
</reference>
<evidence type="ECO:0000313" key="3">
    <source>
        <dbReference type="Proteomes" id="UP001157355"/>
    </source>
</evidence>
<feature type="signal peptide" evidence="1">
    <location>
        <begin position="1"/>
        <end position="19"/>
    </location>
</feature>
<gene>
    <name evidence="2" type="ORF">GCM10010873_03990</name>
</gene>
<keyword evidence="3" id="KW-1185">Reference proteome</keyword>
<keyword evidence="1" id="KW-0732">Signal</keyword>
<accession>A0AA37TYD5</accession>
<name>A0AA37TYD5_9RHOB</name>